<sequence length="181" mass="20561">MDARYTMADLPSLPFEIHSMVLDYCDFKAVRSYALIAKAATPPANRPLYRELHLGPTGHVTKWTCDTIQHLLRSLTQRPHLASLMKSVHLDLDYTCNFSEETRYLEEFSVGRAGSDFSSLGKDIVEELGLPNPRSWDIELRHTFLDPWIALLLAQFRSMEILKLGPTLLQKSTFLGSSFST</sequence>
<evidence type="ECO:0008006" key="3">
    <source>
        <dbReference type="Google" id="ProtNLM"/>
    </source>
</evidence>
<evidence type="ECO:0000313" key="1">
    <source>
        <dbReference type="EMBL" id="KAL2788755.1"/>
    </source>
</evidence>
<dbReference type="EMBL" id="JBFTWV010000074">
    <property type="protein sequence ID" value="KAL2788755.1"/>
    <property type="molecule type" value="Genomic_DNA"/>
</dbReference>
<organism evidence="1 2">
    <name type="scientific">Aspergillus keveii</name>
    <dbReference type="NCBI Taxonomy" id="714993"/>
    <lineage>
        <taxon>Eukaryota</taxon>
        <taxon>Fungi</taxon>
        <taxon>Dikarya</taxon>
        <taxon>Ascomycota</taxon>
        <taxon>Pezizomycotina</taxon>
        <taxon>Eurotiomycetes</taxon>
        <taxon>Eurotiomycetidae</taxon>
        <taxon>Eurotiales</taxon>
        <taxon>Aspergillaceae</taxon>
        <taxon>Aspergillus</taxon>
        <taxon>Aspergillus subgen. Nidulantes</taxon>
    </lineage>
</organism>
<accession>A0ABR4FZR5</accession>
<proteinExistence type="predicted"/>
<reference evidence="1 2" key="1">
    <citation type="submission" date="2024-07" db="EMBL/GenBank/DDBJ databases">
        <title>Section-level genome sequencing and comparative genomics of Aspergillus sections Usti and Cavernicolus.</title>
        <authorList>
            <consortium name="Lawrence Berkeley National Laboratory"/>
            <person name="Nybo J.L."/>
            <person name="Vesth T.C."/>
            <person name="Theobald S."/>
            <person name="Frisvad J.C."/>
            <person name="Larsen T.O."/>
            <person name="Kjaerboelling I."/>
            <person name="Rothschild-Mancinelli K."/>
            <person name="Lyhne E.K."/>
            <person name="Kogle M.E."/>
            <person name="Barry K."/>
            <person name="Clum A."/>
            <person name="Na H."/>
            <person name="Ledsgaard L."/>
            <person name="Lin J."/>
            <person name="Lipzen A."/>
            <person name="Kuo A."/>
            <person name="Riley R."/>
            <person name="Mondo S."/>
            <person name="Labutti K."/>
            <person name="Haridas S."/>
            <person name="Pangalinan J."/>
            <person name="Salamov A.A."/>
            <person name="Simmons B.A."/>
            <person name="Magnuson J.K."/>
            <person name="Chen J."/>
            <person name="Drula E."/>
            <person name="Henrissat B."/>
            <person name="Wiebenga A."/>
            <person name="Lubbers R.J."/>
            <person name="Gomes A.C."/>
            <person name="Makela M.R."/>
            <person name="Stajich J."/>
            <person name="Grigoriev I.V."/>
            <person name="Mortensen U.H."/>
            <person name="De Vries R.P."/>
            <person name="Baker S.E."/>
            <person name="Andersen M.R."/>
        </authorList>
    </citation>
    <scope>NUCLEOTIDE SEQUENCE [LARGE SCALE GENOMIC DNA]</scope>
    <source>
        <strain evidence="1 2">CBS 209.92</strain>
    </source>
</reference>
<dbReference type="Proteomes" id="UP001610563">
    <property type="component" value="Unassembled WGS sequence"/>
</dbReference>
<keyword evidence="2" id="KW-1185">Reference proteome</keyword>
<gene>
    <name evidence="1" type="ORF">BJX66DRAFT_339920</name>
</gene>
<protein>
    <recommendedName>
        <fullName evidence="3">F-box domain-containing protein</fullName>
    </recommendedName>
</protein>
<evidence type="ECO:0000313" key="2">
    <source>
        <dbReference type="Proteomes" id="UP001610563"/>
    </source>
</evidence>
<comment type="caution">
    <text evidence="1">The sequence shown here is derived from an EMBL/GenBank/DDBJ whole genome shotgun (WGS) entry which is preliminary data.</text>
</comment>
<name>A0ABR4FZR5_9EURO</name>